<reference evidence="2 3" key="1">
    <citation type="submission" date="2016-10" db="EMBL/GenBank/DDBJ databases">
        <authorList>
            <person name="de Groot N.N."/>
        </authorList>
    </citation>
    <scope>NUCLEOTIDE SEQUENCE [LARGE SCALE GENOMIC DNA]</scope>
    <source>
        <strain evidence="2 3">DSM 21668</strain>
    </source>
</reference>
<dbReference type="Proteomes" id="UP000198901">
    <property type="component" value="Unassembled WGS sequence"/>
</dbReference>
<evidence type="ECO:0000256" key="1">
    <source>
        <dbReference type="SAM" id="SignalP"/>
    </source>
</evidence>
<keyword evidence="1" id="KW-0732">Signal</keyword>
<gene>
    <name evidence="2" type="ORF">SAMN04488090_2814</name>
</gene>
<name>A0A1G9RB05_9BACT</name>
<dbReference type="RefSeq" id="WP_093203305.1">
    <property type="nucleotide sequence ID" value="NZ_FNGS01000005.1"/>
</dbReference>
<organism evidence="2 3">
    <name type="scientific">Siphonobacter aquaeclarae</name>
    <dbReference type="NCBI Taxonomy" id="563176"/>
    <lineage>
        <taxon>Bacteria</taxon>
        <taxon>Pseudomonadati</taxon>
        <taxon>Bacteroidota</taxon>
        <taxon>Cytophagia</taxon>
        <taxon>Cytophagales</taxon>
        <taxon>Cytophagaceae</taxon>
        <taxon>Siphonobacter</taxon>
    </lineage>
</organism>
<feature type="chain" id="PRO_5011507041" evidence="1">
    <location>
        <begin position="17"/>
        <end position="401"/>
    </location>
</feature>
<feature type="signal peptide" evidence="1">
    <location>
        <begin position="1"/>
        <end position="16"/>
    </location>
</feature>
<accession>A0A1G9RB05</accession>
<protein>
    <submittedName>
        <fullName evidence="2">Uncharacterized protein</fullName>
    </submittedName>
</protein>
<sequence length="401" mass="45726">MKLLLLGCFAFFPALAQQPCQLSEELDAVPGSHIDAAHTEWPAQRASWLNDMKTPARKALANQVLTQIESIEKNSRRNFTLTGGVLKSSFSATSGCLYNRKNIAATYAFQLGCYRYLCLKNKREVSGEYSTVLRATVNPSFPALFTNLPFDGKHNALLYDESACTAGLALFGYVGFQDAGLAAAVNGGDGYYQDVPEEQVKKLPAGSSNYITRTWYIAKRGQTPFLPVSRKEFLESLLSYYEKEREVAPQYKAAIDKEYAALIPRGYDERWYKSKMSVYSDFGQVYRRKKEAVLKLLQENTAEWLGKQAIVDVNRCWLTDPNKPDFGGMYTFLSFSEKETGLTIQRIYRYNPAYFADEPSGKPQLIRITFRYVKRPFDERIFRNFTENFDRAAWQKLVDEL</sequence>
<dbReference type="OrthoDB" id="640929at2"/>
<dbReference type="AlphaFoldDB" id="A0A1G9RB05"/>
<proteinExistence type="predicted"/>
<evidence type="ECO:0000313" key="3">
    <source>
        <dbReference type="Proteomes" id="UP000198901"/>
    </source>
</evidence>
<dbReference type="EMBL" id="FNGS01000005">
    <property type="protein sequence ID" value="SDM20270.1"/>
    <property type="molecule type" value="Genomic_DNA"/>
</dbReference>
<evidence type="ECO:0000313" key="2">
    <source>
        <dbReference type="EMBL" id="SDM20270.1"/>
    </source>
</evidence>
<keyword evidence="3" id="KW-1185">Reference proteome</keyword>